<dbReference type="EMBL" id="FQXU01000004">
    <property type="protein sequence ID" value="SHH85489.1"/>
    <property type="molecule type" value="Genomic_DNA"/>
</dbReference>
<evidence type="ECO:0000313" key="2">
    <source>
        <dbReference type="EMBL" id="SHH85489.1"/>
    </source>
</evidence>
<evidence type="ECO:0000313" key="3">
    <source>
        <dbReference type="Proteomes" id="UP000184241"/>
    </source>
</evidence>
<organism evidence="2 3">
    <name type="scientific">Clostridium intestinale DSM 6191</name>
    <dbReference type="NCBI Taxonomy" id="1121320"/>
    <lineage>
        <taxon>Bacteria</taxon>
        <taxon>Bacillati</taxon>
        <taxon>Bacillota</taxon>
        <taxon>Clostridia</taxon>
        <taxon>Eubacteriales</taxon>
        <taxon>Clostridiaceae</taxon>
        <taxon>Clostridium</taxon>
    </lineage>
</organism>
<feature type="transmembrane region" description="Helical" evidence="1">
    <location>
        <begin position="33"/>
        <end position="55"/>
    </location>
</feature>
<name>A0A1M5WD44_9CLOT</name>
<keyword evidence="1" id="KW-0812">Transmembrane</keyword>
<proteinExistence type="predicted"/>
<protein>
    <submittedName>
        <fullName evidence="2">Uncharacterized protein</fullName>
    </submittedName>
</protein>
<feature type="transmembrane region" description="Helical" evidence="1">
    <location>
        <begin position="9"/>
        <end position="27"/>
    </location>
</feature>
<evidence type="ECO:0000256" key="1">
    <source>
        <dbReference type="SAM" id="Phobius"/>
    </source>
</evidence>
<dbReference type="Proteomes" id="UP000184241">
    <property type="component" value="Unassembled WGS sequence"/>
</dbReference>
<keyword evidence="1" id="KW-0472">Membrane</keyword>
<reference evidence="2 3" key="1">
    <citation type="submission" date="2016-11" db="EMBL/GenBank/DDBJ databases">
        <authorList>
            <person name="Jaros S."/>
            <person name="Januszkiewicz K."/>
            <person name="Wedrychowicz H."/>
        </authorList>
    </citation>
    <scope>NUCLEOTIDE SEQUENCE [LARGE SCALE GENOMIC DNA]</scope>
    <source>
        <strain evidence="2 3">DSM 6191</strain>
    </source>
</reference>
<gene>
    <name evidence="2" type="ORF">SAMN02745941_01042</name>
</gene>
<sequence>MIFKNKKRFIPSIILIGLIFLYLPYKMQRLEYIMFGAISFIVCLIFYLFVIFEYFKVEEHKIIYVNPLRRKRKEIPWDEVIRIYVLNPKGVFKAARIGYGTFGGKEITINAGLKDYKKLIKMVLDKVDGNEKVSIDVRIDDFIK</sequence>
<accession>A0A1M5WD44</accession>
<keyword evidence="1" id="KW-1133">Transmembrane helix</keyword>
<dbReference type="AlphaFoldDB" id="A0A1M5WD44"/>